<evidence type="ECO:0000313" key="5">
    <source>
        <dbReference type="Proteomes" id="UP000000321"/>
    </source>
</evidence>
<dbReference type="Pfam" id="PF00795">
    <property type="entry name" value="CN_hydrolase"/>
    <property type="match status" value="1"/>
</dbReference>
<dbReference type="GO" id="GO:0016747">
    <property type="term" value="F:acyltransferase activity, transferring groups other than amino-acyl groups"/>
    <property type="evidence" value="ECO:0007669"/>
    <property type="project" value="InterPro"/>
</dbReference>
<dbReference type="Gene3D" id="3.60.110.10">
    <property type="entry name" value="Carbon-nitrogen hydrolase"/>
    <property type="match status" value="1"/>
</dbReference>
<dbReference type="SUPFAM" id="SSF56317">
    <property type="entry name" value="Carbon-nitrogen hydrolase"/>
    <property type="match status" value="1"/>
</dbReference>
<dbReference type="CDD" id="cd04301">
    <property type="entry name" value="NAT_SF"/>
    <property type="match status" value="1"/>
</dbReference>
<dbReference type="AlphaFoldDB" id="Q1YEF7"/>
<feature type="region of interest" description="Disordered" evidence="1">
    <location>
        <begin position="1"/>
        <end position="57"/>
    </location>
</feature>
<dbReference type="HOGENOM" id="CLU_519657_0_0_5"/>
<accession>Q1YEF7</accession>
<keyword evidence="4" id="KW-0378">Hydrolase</keyword>
<feature type="compositionally biased region" description="Basic and acidic residues" evidence="1">
    <location>
        <begin position="36"/>
        <end position="57"/>
    </location>
</feature>
<sequence>MRPPPDRRRRAPLLASRRLRPTSNARRRPAAPHSSPSHDPRTTRTRRMAEKRSTPKIEVRTAEKSDVTDIIALSSKVFKDDAPYTRGMILGQLSAFPEGQFVVVYEGEIVGYAATMILAEEKALGQHSWGEVTGGGYAAMHDRKGEWLYGTEVCVDPDRRRLRIGKRLYDARRRLCQDLDLKGIAFGGRMPGYQRHAKKFGSPEAYLEAVKANDVKDPIVSFHLNAGFEPQGLLKNYYPGDKASGGYGVLMLWRNPYYDPAREEQPVNRGNPDMVRIVTVQMKARKIAQPQDFYDAVEYFVEVASEYGGDFVVFPELFTLMLLSCEPEELKPDAAIQRLTEHTPDFVERLSEMSIRRNINIIGGSHATKTDDGDIQNVGYVFLRDGSVHEREKTHPTPNERQYWQIKGGDPTDTIETDCGPIGIMICYDSEFPEVARRLTDQGARILFVPFNTDTRHGYLRVRYCCQARAIENQCYVVTSGMTGNLSNVDNLDIEYAQSAIFTPCDFPFARDGIAAEASENVEMVTVADLNLATLNWARYEGSVRNLRDRRLDLYKVRWSDGG</sequence>
<dbReference type="PANTHER" id="PTHR23088">
    <property type="entry name" value="NITRILASE-RELATED"/>
    <property type="match status" value="1"/>
</dbReference>
<dbReference type="InterPro" id="IPR036526">
    <property type="entry name" value="C-N_Hydrolase_sf"/>
</dbReference>
<name>Q1YEF7_AURMS</name>
<dbReference type="InterPro" id="IPR003010">
    <property type="entry name" value="C-N_Hydrolase"/>
</dbReference>
<dbReference type="BioCyc" id="AURANTIMONAS:SI859A1_01118-MONOMER"/>
<feature type="domain" description="N-acetyltransferase" evidence="3">
    <location>
        <begin position="57"/>
        <end position="256"/>
    </location>
</feature>
<dbReference type="PROSITE" id="PS51186">
    <property type="entry name" value="GNAT"/>
    <property type="match status" value="1"/>
</dbReference>
<dbReference type="PROSITE" id="PS50263">
    <property type="entry name" value="CN_HYDROLASE"/>
    <property type="match status" value="1"/>
</dbReference>
<reference evidence="4 5" key="1">
    <citation type="journal article" date="2008" name="Appl. Environ. Microbiol.">
        <title>Genomic insights into Mn(II) oxidation by the marine alphaproteobacterium Aurantimonas sp. strain SI85-9A1.</title>
        <authorList>
            <person name="Dick G.J."/>
            <person name="Podell S."/>
            <person name="Johnson H.A."/>
            <person name="Rivera-Espinoza Y."/>
            <person name="Bernier-Latmani R."/>
            <person name="McCarthy J.K."/>
            <person name="Torpey J.W."/>
            <person name="Clement B.G."/>
            <person name="Gaasterland T."/>
            <person name="Tebo B.M."/>
        </authorList>
    </citation>
    <scope>NUCLEOTIDE SEQUENCE [LARGE SCALE GENOMIC DNA]</scope>
    <source>
        <strain evidence="4 5">SI85-9A1</strain>
    </source>
</reference>
<dbReference type="InterPro" id="IPR016181">
    <property type="entry name" value="Acyl_CoA_acyltransferase"/>
</dbReference>
<dbReference type="PANTHER" id="PTHR23088:SF50">
    <property type="entry name" value="HYDROLASE YHCX"/>
    <property type="match status" value="1"/>
</dbReference>
<gene>
    <name evidence="4" type="ORF">SI859A1_01118</name>
</gene>
<evidence type="ECO:0000259" key="2">
    <source>
        <dbReference type="PROSITE" id="PS50263"/>
    </source>
</evidence>
<feature type="domain" description="CN hydrolase" evidence="2">
    <location>
        <begin position="275"/>
        <end position="532"/>
    </location>
</feature>
<dbReference type="EMBL" id="AAPJ01000008">
    <property type="protein sequence ID" value="EAS48634.1"/>
    <property type="molecule type" value="Genomic_DNA"/>
</dbReference>
<comment type="caution">
    <text evidence="4">The sequence shown here is derived from an EMBL/GenBank/DDBJ whole genome shotgun (WGS) entry which is preliminary data.</text>
</comment>
<dbReference type="InterPro" id="IPR000182">
    <property type="entry name" value="GNAT_dom"/>
</dbReference>
<keyword evidence="5" id="KW-1185">Reference proteome</keyword>
<evidence type="ECO:0000313" key="4">
    <source>
        <dbReference type="EMBL" id="EAS48634.1"/>
    </source>
</evidence>
<dbReference type="CDD" id="cd07574">
    <property type="entry name" value="nitrilase_Rim1_like"/>
    <property type="match status" value="1"/>
</dbReference>
<evidence type="ECO:0000259" key="3">
    <source>
        <dbReference type="PROSITE" id="PS51186"/>
    </source>
</evidence>
<dbReference type="GO" id="GO:0016787">
    <property type="term" value="F:hydrolase activity"/>
    <property type="evidence" value="ECO:0007669"/>
    <property type="project" value="UniProtKB-KW"/>
</dbReference>
<dbReference type="Pfam" id="PF00583">
    <property type="entry name" value="Acetyltransf_1"/>
    <property type="match status" value="1"/>
</dbReference>
<dbReference type="Gene3D" id="3.40.630.30">
    <property type="match status" value="1"/>
</dbReference>
<dbReference type="Proteomes" id="UP000000321">
    <property type="component" value="Unassembled WGS sequence"/>
</dbReference>
<proteinExistence type="predicted"/>
<organism evidence="4 5">
    <name type="scientific">Aurantimonas manganoxydans (strain ATCC BAA-1229 / DSM 21871 / SI85-9A1)</name>
    <dbReference type="NCBI Taxonomy" id="287752"/>
    <lineage>
        <taxon>Bacteria</taxon>
        <taxon>Pseudomonadati</taxon>
        <taxon>Pseudomonadota</taxon>
        <taxon>Alphaproteobacteria</taxon>
        <taxon>Hyphomicrobiales</taxon>
        <taxon>Aurantimonadaceae</taxon>
        <taxon>Aurantimonas</taxon>
    </lineage>
</organism>
<protein>
    <submittedName>
        <fullName evidence="4">Carbon-nitrogen hydrolase</fullName>
    </submittedName>
</protein>
<evidence type="ECO:0000256" key="1">
    <source>
        <dbReference type="SAM" id="MobiDB-lite"/>
    </source>
</evidence>
<feature type="compositionally biased region" description="Basic residues" evidence="1">
    <location>
        <begin position="7"/>
        <end position="30"/>
    </location>
</feature>
<dbReference type="SUPFAM" id="SSF55729">
    <property type="entry name" value="Acyl-CoA N-acyltransferases (Nat)"/>
    <property type="match status" value="1"/>
</dbReference>